<comment type="subcellular location">
    <subcellularLocation>
        <location evidence="1">Plastid</location>
    </subcellularLocation>
</comment>
<dbReference type="EMBL" id="SZYD01000016">
    <property type="protein sequence ID" value="KAD3337210.1"/>
    <property type="molecule type" value="Genomic_DNA"/>
</dbReference>
<dbReference type="GO" id="GO:0009536">
    <property type="term" value="C:plastid"/>
    <property type="evidence" value="ECO:0007669"/>
    <property type="project" value="UniProtKB-SubCell"/>
</dbReference>
<dbReference type="Pfam" id="PF04755">
    <property type="entry name" value="PAP_fibrillin"/>
    <property type="match status" value="1"/>
</dbReference>
<comment type="caution">
    <text evidence="5">The sequence shown here is derived from an EMBL/GenBank/DDBJ whole genome shotgun (WGS) entry which is preliminary data.</text>
</comment>
<sequence length="464" mass="51705">MGCSIDVANLGLRHNRFPQINTTSVKHRRIRPPSLIAFPTSYRHHLLRRVLCSAVEEEQIQQSDGVLFSDAENSLISSLIGIQGRGRSASAEQLKAVEQAVDILETAKGIADPTSSSLIEGRWQLIFTTRPGSASPIQRTFVGVDLFSVFQEIYLQTNDPRVSNIVKFSDAIGELKVEAAATVKDGKRILFRFDKAAFSFKFLPFKVPYPVPFRLLGDEAKGWLDTTYLSKSGNLRISRGNKGTTFVLQKQTEPRQRLLSVISSGSSVIQAIDEFISVNQNVTKGEQQLIDGEWQMIWSSQMETDSWIENAANGLMGSQIVKNGKLKFLVDILFGFKFSMNGTYEKSGTNLYDVTMDDGAIVVGPYGIPVELVTKFKMEVLYSDDKIRITRGYNNILFVHLRVDLFLFLVFGERSSKMVKDRKVGMGFRSFERGVDDDSVNAAGEFQRVVASLAVASTPQTLKP</sequence>
<gene>
    <name evidence="5" type="ORF">E3N88_32730</name>
</gene>
<evidence type="ECO:0000256" key="2">
    <source>
        <dbReference type="ARBA" id="ARBA00022640"/>
    </source>
</evidence>
<name>A0A5N6M9D6_9ASTR</name>
<evidence type="ECO:0000259" key="4">
    <source>
        <dbReference type="Pfam" id="PF04755"/>
    </source>
</evidence>
<protein>
    <recommendedName>
        <fullName evidence="4">Plastid lipid-associated protein/fibrillin conserved domain-containing protein</fullName>
    </recommendedName>
</protein>
<keyword evidence="2" id="KW-0934">Plastid</keyword>
<evidence type="ECO:0000313" key="6">
    <source>
        <dbReference type="Proteomes" id="UP000326396"/>
    </source>
</evidence>
<dbReference type="AlphaFoldDB" id="A0A5N6M9D6"/>
<dbReference type="Proteomes" id="UP000326396">
    <property type="component" value="Linkage Group LG6"/>
</dbReference>
<keyword evidence="3" id="KW-0809">Transit peptide</keyword>
<proteinExistence type="predicted"/>
<evidence type="ECO:0000256" key="3">
    <source>
        <dbReference type="ARBA" id="ARBA00022946"/>
    </source>
</evidence>
<keyword evidence="6" id="KW-1185">Reference proteome</keyword>
<dbReference type="PANTHER" id="PTHR31906">
    <property type="entry name" value="PLASTID-LIPID-ASSOCIATED PROTEIN 4, CHLOROPLASTIC-RELATED"/>
    <property type="match status" value="1"/>
</dbReference>
<reference evidence="5 6" key="1">
    <citation type="submission" date="2019-05" db="EMBL/GenBank/DDBJ databases">
        <title>Mikania micrantha, genome provides insights into the molecular mechanism of rapid growth.</title>
        <authorList>
            <person name="Liu B."/>
        </authorList>
    </citation>
    <scope>NUCLEOTIDE SEQUENCE [LARGE SCALE GENOMIC DNA]</scope>
    <source>
        <strain evidence="5">NLD-2019</strain>
        <tissue evidence="5">Leaf</tissue>
    </source>
</reference>
<evidence type="ECO:0000256" key="1">
    <source>
        <dbReference type="ARBA" id="ARBA00004474"/>
    </source>
</evidence>
<dbReference type="OrthoDB" id="348976at2759"/>
<dbReference type="InterPro" id="IPR039633">
    <property type="entry name" value="PAP"/>
</dbReference>
<feature type="domain" description="Plastid lipid-associated protein/fibrillin conserved" evidence="4">
    <location>
        <begin position="70"/>
        <end position="248"/>
    </location>
</feature>
<dbReference type="InterPro" id="IPR006843">
    <property type="entry name" value="PAP/fibrillin_dom"/>
</dbReference>
<evidence type="ECO:0000313" key="5">
    <source>
        <dbReference type="EMBL" id="KAD3337210.1"/>
    </source>
</evidence>
<organism evidence="5 6">
    <name type="scientific">Mikania micrantha</name>
    <name type="common">bitter vine</name>
    <dbReference type="NCBI Taxonomy" id="192012"/>
    <lineage>
        <taxon>Eukaryota</taxon>
        <taxon>Viridiplantae</taxon>
        <taxon>Streptophyta</taxon>
        <taxon>Embryophyta</taxon>
        <taxon>Tracheophyta</taxon>
        <taxon>Spermatophyta</taxon>
        <taxon>Magnoliopsida</taxon>
        <taxon>eudicotyledons</taxon>
        <taxon>Gunneridae</taxon>
        <taxon>Pentapetalae</taxon>
        <taxon>asterids</taxon>
        <taxon>campanulids</taxon>
        <taxon>Asterales</taxon>
        <taxon>Asteraceae</taxon>
        <taxon>Asteroideae</taxon>
        <taxon>Heliantheae alliance</taxon>
        <taxon>Eupatorieae</taxon>
        <taxon>Mikania</taxon>
    </lineage>
</organism>
<accession>A0A5N6M9D6</accession>